<feature type="region of interest" description="Disordered" evidence="1">
    <location>
        <begin position="166"/>
        <end position="188"/>
    </location>
</feature>
<dbReference type="eggNOG" id="ENOG502S535">
    <property type="taxonomic scope" value="Eukaryota"/>
</dbReference>
<evidence type="ECO:0000259" key="2">
    <source>
        <dbReference type="Pfam" id="PF12766"/>
    </source>
</evidence>
<dbReference type="GO" id="GO:0010181">
    <property type="term" value="F:FMN binding"/>
    <property type="evidence" value="ECO:0007669"/>
    <property type="project" value="InterPro"/>
</dbReference>
<reference evidence="3 4" key="1">
    <citation type="submission" date="2015-12" db="EMBL/GenBank/DDBJ databases">
        <title>Draft genome sequence of Moniliophthora roreri, the causal agent of frosty pod rot of cacao.</title>
        <authorList>
            <person name="Aime M.C."/>
            <person name="Diaz-Valderrama J.R."/>
            <person name="Kijpornyongpan T."/>
            <person name="Phillips-Mora W."/>
        </authorList>
    </citation>
    <scope>NUCLEOTIDE SEQUENCE [LARGE SCALE GENOMIC DNA]</scope>
    <source>
        <strain evidence="3 4">MCA 2952</strain>
    </source>
</reference>
<proteinExistence type="predicted"/>
<protein>
    <recommendedName>
        <fullName evidence="2">Pyridoxamine 5'-phosphate oxidase Alr4036 family FMN-binding domain-containing protein</fullName>
    </recommendedName>
</protein>
<feature type="domain" description="Pyridoxamine 5'-phosphate oxidase Alr4036 family FMN-binding" evidence="2">
    <location>
        <begin position="7"/>
        <end position="102"/>
    </location>
</feature>
<dbReference type="InterPro" id="IPR012349">
    <property type="entry name" value="Split_barrel_FMN-bd"/>
</dbReference>
<name>A0A0W0FXI7_MONRR</name>
<dbReference type="PANTHER" id="PTHR28243:SF1">
    <property type="entry name" value="PYRIDOXAMINE 5'-PHOSPHATE OXIDASE ALR4036 FAMILY FMN-BINDING DOMAIN-CONTAINING PROTEIN"/>
    <property type="match status" value="1"/>
</dbReference>
<evidence type="ECO:0000313" key="3">
    <source>
        <dbReference type="EMBL" id="KTB40954.1"/>
    </source>
</evidence>
<dbReference type="EMBL" id="LATX01001532">
    <property type="protein sequence ID" value="KTB40954.1"/>
    <property type="molecule type" value="Genomic_DNA"/>
</dbReference>
<evidence type="ECO:0000313" key="4">
    <source>
        <dbReference type="Proteomes" id="UP000054988"/>
    </source>
</evidence>
<dbReference type="PANTHER" id="PTHR28243">
    <property type="entry name" value="AGL049CP"/>
    <property type="match status" value="1"/>
</dbReference>
<sequence>MASSAAPRWKAAISDALAEHSKSVVFQLATIDPSSPKPHVRSHIFRSFLQPPGNDQLPFILTTTDIRTPKATQIISNPNVELAWWIEGKQEQFRIAGTASLVPAPDHPLYKHFSGIKVLEGLNWEERRKEVFKTMSAHMKASWCRPVPGSRLVGGEEEAKKWPVRVDEPGHERGEDGREVTEEDKGKNKENWETALKRFALLIIDPTEVDYVELGVIPNKRTRFWKSENGTWKEEAVVP</sequence>
<organism evidence="3 4">
    <name type="scientific">Moniliophthora roreri</name>
    <name type="common">Frosty pod rot fungus</name>
    <name type="synonym">Monilia roreri</name>
    <dbReference type="NCBI Taxonomy" id="221103"/>
    <lineage>
        <taxon>Eukaryota</taxon>
        <taxon>Fungi</taxon>
        <taxon>Dikarya</taxon>
        <taxon>Basidiomycota</taxon>
        <taxon>Agaricomycotina</taxon>
        <taxon>Agaricomycetes</taxon>
        <taxon>Agaricomycetidae</taxon>
        <taxon>Agaricales</taxon>
        <taxon>Marasmiineae</taxon>
        <taxon>Marasmiaceae</taxon>
        <taxon>Moniliophthora</taxon>
    </lineage>
</organism>
<dbReference type="Proteomes" id="UP000054988">
    <property type="component" value="Unassembled WGS sequence"/>
</dbReference>
<dbReference type="SUPFAM" id="SSF50475">
    <property type="entry name" value="FMN-binding split barrel"/>
    <property type="match status" value="1"/>
</dbReference>
<dbReference type="AlphaFoldDB" id="A0A0W0FXI7"/>
<accession>A0A0W0FXI7</accession>
<dbReference type="Gene3D" id="2.30.110.10">
    <property type="entry name" value="Electron Transport, Fmn-binding Protein, Chain A"/>
    <property type="match status" value="1"/>
</dbReference>
<dbReference type="Pfam" id="PF12766">
    <property type="entry name" value="Pyridox_oxase_2"/>
    <property type="match status" value="1"/>
</dbReference>
<comment type="caution">
    <text evidence="3">The sequence shown here is derived from an EMBL/GenBank/DDBJ whole genome shotgun (WGS) entry which is preliminary data.</text>
</comment>
<gene>
    <name evidence="3" type="ORF">WG66_6488</name>
</gene>
<dbReference type="InterPro" id="IPR024624">
    <property type="entry name" value="Pyridox_Oxase_Alr4036_FMN-bd"/>
</dbReference>
<evidence type="ECO:0000256" key="1">
    <source>
        <dbReference type="SAM" id="MobiDB-lite"/>
    </source>
</evidence>